<dbReference type="AlphaFoldDB" id="A0A8T1ZY97"/>
<keyword evidence="2" id="KW-1185">Reference proteome</keyword>
<name>A0A8T1ZY97_ARASU</name>
<protein>
    <submittedName>
        <fullName evidence="1">Uncharacterized protein</fullName>
    </submittedName>
</protein>
<evidence type="ECO:0000313" key="2">
    <source>
        <dbReference type="Proteomes" id="UP000694251"/>
    </source>
</evidence>
<dbReference type="Proteomes" id="UP000694251">
    <property type="component" value="Chromosome 10"/>
</dbReference>
<evidence type="ECO:0000313" key="1">
    <source>
        <dbReference type="EMBL" id="KAG7564529.1"/>
    </source>
</evidence>
<gene>
    <name evidence="1" type="ORF">ISN44_As10g012930</name>
</gene>
<reference evidence="1 2" key="1">
    <citation type="submission" date="2020-12" db="EMBL/GenBank/DDBJ databases">
        <title>Concerted genomic and epigenomic changes stabilize Arabidopsis allopolyploids.</title>
        <authorList>
            <person name="Chen Z."/>
        </authorList>
    </citation>
    <scope>NUCLEOTIDE SEQUENCE [LARGE SCALE GENOMIC DNA]</scope>
    <source>
        <strain evidence="1">As9502</strain>
        <tissue evidence="1">Leaf</tissue>
    </source>
</reference>
<proteinExistence type="predicted"/>
<feature type="non-terminal residue" evidence="1">
    <location>
        <position position="71"/>
    </location>
</feature>
<feature type="non-terminal residue" evidence="1">
    <location>
        <position position="1"/>
    </location>
</feature>
<sequence length="71" mass="7935">YVETKEHRKQSCCCCGSREECLASDRSREGKTSDSQVFTIVPSSISSWPYGDLDVQDLEFVLLALCISDLV</sequence>
<comment type="caution">
    <text evidence="1">The sequence shown here is derived from an EMBL/GenBank/DDBJ whole genome shotgun (WGS) entry which is preliminary data.</text>
</comment>
<organism evidence="1 2">
    <name type="scientific">Arabidopsis suecica</name>
    <name type="common">Swedish thale-cress</name>
    <name type="synonym">Cardaminopsis suecica</name>
    <dbReference type="NCBI Taxonomy" id="45249"/>
    <lineage>
        <taxon>Eukaryota</taxon>
        <taxon>Viridiplantae</taxon>
        <taxon>Streptophyta</taxon>
        <taxon>Embryophyta</taxon>
        <taxon>Tracheophyta</taxon>
        <taxon>Spermatophyta</taxon>
        <taxon>Magnoliopsida</taxon>
        <taxon>eudicotyledons</taxon>
        <taxon>Gunneridae</taxon>
        <taxon>Pentapetalae</taxon>
        <taxon>rosids</taxon>
        <taxon>malvids</taxon>
        <taxon>Brassicales</taxon>
        <taxon>Brassicaceae</taxon>
        <taxon>Camelineae</taxon>
        <taxon>Arabidopsis</taxon>
    </lineage>
</organism>
<accession>A0A8T1ZY97</accession>
<dbReference type="EMBL" id="JAEFBJ010000010">
    <property type="protein sequence ID" value="KAG7564529.1"/>
    <property type="molecule type" value="Genomic_DNA"/>
</dbReference>